<feature type="domain" description="Aminoglycoside phosphotransferase" evidence="1">
    <location>
        <begin position="62"/>
        <end position="262"/>
    </location>
</feature>
<reference evidence="3" key="1">
    <citation type="journal article" date="2019" name="Int. J. Syst. Evol. Microbiol.">
        <title>The Global Catalogue of Microorganisms (GCM) 10K type strain sequencing project: providing services to taxonomists for standard genome sequencing and annotation.</title>
        <authorList>
            <consortium name="The Broad Institute Genomics Platform"/>
            <consortium name="The Broad Institute Genome Sequencing Center for Infectious Disease"/>
            <person name="Wu L."/>
            <person name="Ma J."/>
        </authorList>
    </citation>
    <scope>NUCLEOTIDE SEQUENCE [LARGE SCALE GENOMIC DNA]</scope>
    <source>
        <strain evidence="3">JCM 17979</strain>
    </source>
</reference>
<evidence type="ECO:0000259" key="1">
    <source>
        <dbReference type="Pfam" id="PF01636"/>
    </source>
</evidence>
<dbReference type="EMBL" id="BAABHO010000063">
    <property type="protein sequence ID" value="GAA4808912.1"/>
    <property type="molecule type" value="Genomic_DNA"/>
</dbReference>
<protein>
    <recommendedName>
        <fullName evidence="1">Aminoglycoside phosphotransferase domain-containing protein</fullName>
    </recommendedName>
</protein>
<evidence type="ECO:0000313" key="2">
    <source>
        <dbReference type="EMBL" id="GAA4808912.1"/>
    </source>
</evidence>
<dbReference type="InterPro" id="IPR002575">
    <property type="entry name" value="Aminoglycoside_PTrfase"/>
</dbReference>
<sequence>MDPDRAERRAARSRRARAAALAVAARYDLPTGDPVVLGDQFSVVLHLRPAPVVVRVPTWTADIRDAAAHVASDIAVGAWLHGRGVPVAPPSADVPPGPHERDGHHLSFWTWVEPDPAAGPVAPKVQAGMLRDLHDALADYPGPLPGLEPVADDVAAGLAALARHPGVLDADGEARLRAAADELLPAAHRPSVPVQPLHGDVHANNLVTGRRGPVWIDFEEACRGPVGWDLGMFGWDADGRAAVADGYGDVPAARTYSRLRALHLAAFLLALRDGFADTEGWDPGVRWFVSLL</sequence>
<accession>A0ABP9CGR9</accession>
<dbReference type="InterPro" id="IPR011009">
    <property type="entry name" value="Kinase-like_dom_sf"/>
</dbReference>
<evidence type="ECO:0000313" key="3">
    <source>
        <dbReference type="Proteomes" id="UP001500928"/>
    </source>
</evidence>
<dbReference type="Pfam" id="PF01636">
    <property type="entry name" value="APH"/>
    <property type="match status" value="1"/>
</dbReference>
<dbReference type="Gene3D" id="3.90.1200.10">
    <property type="match status" value="1"/>
</dbReference>
<dbReference type="Proteomes" id="UP001500928">
    <property type="component" value="Unassembled WGS sequence"/>
</dbReference>
<dbReference type="RefSeq" id="WP_345423224.1">
    <property type="nucleotide sequence ID" value="NZ_BAABHO010000063.1"/>
</dbReference>
<comment type="caution">
    <text evidence="2">The sequence shown here is derived from an EMBL/GenBank/DDBJ whole genome shotgun (WGS) entry which is preliminary data.</text>
</comment>
<proteinExistence type="predicted"/>
<keyword evidence="3" id="KW-1185">Reference proteome</keyword>
<organism evidence="2 3">
    <name type="scientific">Actinomycetospora chlora</name>
    <dbReference type="NCBI Taxonomy" id="663608"/>
    <lineage>
        <taxon>Bacteria</taxon>
        <taxon>Bacillati</taxon>
        <taxon>Actinomycetota</taxon>
        <taxon>Actinomycetes</taxon>
        <taxon>Pseudonocardiales</taxon>
        <taxon>Pseudonocardiaceae</taxon>
        <taxon>Actinomycetospora</taxon>
    </lineage>
</organism>
<name>A0ABP9CGR9_9PSEU</name>
<dbReference type="SUPFAM" id="SSF56112">
    <property type="entry name" value="Protein kinase-like (PK-like)"/>
    <property type="match status" value="1"/>
</dbReference>
<gene>
    <name evidence="2" type="ORF">GCM10023200_53340</name>
</gene>